<name>A0ABQ7Q6C0_PLUXY</name>
<dbReference type="Proteomes" id="UP000823941">
    <property type="component" value="Chromosome 21"/>
</dbReference>
<evidence type="ECO:0000313" key="1">
    <source>
        <dbReference type="EMBL" id="KAG7300423.1"/>
    </source>
</evidence>
<dbReference type="EMBL" id="JAHIBW010000014">
    <property type="protein sequence ID" value="KAG7304658.1"/>
    <property type="molecule type" value="Genomic_DNA"/>
</dbReference>
<comment type="caution">
    <text evidence="1">The sequence shown here is derived from an EMBL/GenBank/DDBJ whole genome shotgun (WGS) entry which is preliminary data.</text>
</comment>
<gene>
    <name evidence="2" type="ORF">JYU34_009999</name>
    <name evidence="1" type="ORF">JYU34_016039</name>
</gene>
<dbReference type="Proteomes" id="UP000823941">
    <property type="component" value="Chromosome 14"/>
</dbReference>
<evidence type="ECO:0000313" key="3">
    <source>
        <dbReference type="Proteomes" id="UP000823941"/>
    </source>
</evidence>
<reference evidence="1 3" key="1">
    <citation type="submission" date="2021-06" db="EMBL/GenBank/DDBJ databases">
        <title>A haploid diamondback moth (Plutella xylostella L.) genome assembly resolves 31 chromosomes and identifies a diamide resistance mutation.</title>
        <authorList>
            <person name="Ward C.M."/>
            <person name="Perry K.D."/>
            <person name="Baker G."/>
            <person name="Powis K."/>
            <person name="Heckel D.G."/>
            <person name="Baxter S.W."/>
        </authorList>
    </citation>
    <scope>NUCLEOTIDE SEQUENCE [LARGE SCALE GENOMIC DNA]</scope>
    <source>
        <strain evidence="1 3">LV</strain>
        <tissue evidence="1">Single pupa</tissue>
    </source>
</reference>
<accession>A0ABQ7Q6C0</accession>
<protein>
    <submittedName>
        <fullName evidence="1">Uncharacterized protein</fullName>
    </submittedName>
</protein>
<keyword evidence="3" id="KW-1185">Reference proteome</keyword>
<sequence length="89" mass="10569">MGCEFTKLLSFIFRRCAGHQVIHVKICFQDISDIWEVCAFVVCQLMFSSCIENYSEFRAKAHRSWNCVMWYQLNIVCVFVFFSDNLHMP</sequence>
<organism evidence="1 3">
    <name type="scientific">Plutella xylostella</name>
    <name type="common">Diamondback moth</name>
    <name type="synonym">Plutella maculipennis</name>
    <dbReference type="NCBI Taxonomy" id="51655"/>
    <lineage>
        <taxon>Eukaryota</taxon>
        <taxon>Metazoa</taxon>
        <taxon>Ecdysozoa</taxon>
        <taxon>Arthropoda</taxon>
        <taxon>Hexapoda</taxon>
        <taxon>Insecta</taxon>
        <taxon>Pterygota</taxon>
        <taxon>Neoptera</taxon>
        <taxon>Endopterygota</taxon>
        <taxon>Lepidoptera</taxon>
        <taxon>Glossata</taxon>
        <taxon>Ditrysia</taxon>
        <taxon>Yponomeutoidea</taxon>
        <taxon>Plutellidae</taxon>
        <taxon>Plutella</taxon>
    </lineage>
</organism>
<evidence type="ECO:0000313" key="2">
    <source>
        <dbReference type="EMBL" id="KAG7304658.1"/>
    </source>
</evidence>
<dbReference type="EMBL" id="JAHIBW010000021">
    <property type="protein sequence ID" value="KAG7300423.1"/>
    <property type="molecule type" value="Genomic_DNA"/>
</dbReference>
<proteinExistence type="predicted"/>